<feature type="region of interest" description="Disordered" evidence="1">
    <location>
        <begin position="1"/>
        <end position="50"/>
    </location>
</feature>
<proteinExistence type="predicted"/>
<evidence type="ECO:0000313" key="3">
    <source>
        <dbReference type="Proteomes" id="UP000187203"/>
    </source>
</evidence>
<comment type="caution">
    <text evidence="2">The sequence shown here is derived from an EMBL/GenBank/DDBJ whole genome shotgun (WGS) entry which is preliminary data.</text>
</comment>
<evidence type="ECO:0000313" key="2">
    <source>
        <dbReference type="EMBL" id="OMP10702.1"/>
    </source>
</evidence>
<dbReference type="Proteomes" id="UP000187203">
    <property type="component" value="Unassembled WGS sequence"/>
</dbReference>
<dbReference type="OrthoDB" id="1019697at2759"/>
<name>A0A1R3KUE8_9ROSI</name>
<dbReference type="AlphaFoldDB" id="A0A1R3KUE8"/>
<accession>A0A1R3KUE8</accession>
<sequence length="50" mass="5569">MKSQSYAHKVTNPGGEDPKRRQPLKLLANSDSTGNERKGKAVWDSTENLQ</sequence>
<reference evidence="3" key="1">
    <citation type="submission" date="2013-09" db="EMBL/GenBank/DDBJ databases">
        <title>Corchorus olitorius genome sequencing.</title>
        <authorList>
            <person name="Alam M."/>
            <person name="Haque M.S."/>
            <person name="Islam M.S."/>
            <person name="Emdad E.M."/>
            <person name="Islam M.M."/>
            <person name="Ahmed B."/>
            <person name="Halim A."/>
            <person name="Hossen Q.M.M."/>
            <person name="Hossain M.Z."/>
            <person name="Ahmed R."/>
            <person name="Khan M.M."/>
            <person name="Islam R."/>
            <person name="Rashid M.M."/>
            <person name="Khan S.A."/>
            <person name="Rahman M.S."/>
            <person name="Alam M."/>
            <person name="Yahiya A.S."/>
            <person name="Khan M.S."/>
            <person name="Azam M.S."/>
            <person name="Haque T."/>
            <person name="Lashkar M.Z.H."/>
            <person name="Akhand A.I."/>
            <person name="Morshed G."/>
            <person name="Roy S."/>
            <person name="Uddin K.S."/>
            <person name="Rabeya T."/>
            <person name="Hossain A.S."/>
            <person name="Chowdhury A."/>
            <person name="Snigdha A.R."/>
            <person name="Mortoza M.S."/>
            <person name="Matin S.A."/>
            <person name="Hoque S.M.E."/>
            <person name="Islam M.K."/>
            <person name="Roy D.K."/>
            <person name="Haider R."/>
            <person name="Moosa M.M."/>
            <person name="Elias S.M."/>
            <person name="Hasan A.M."/>
            <person name="Jahan S."/>
            <person name="Shafiuddin M."/>
            <person name="Mahmood N."/>
            <person name="Shommy N.S."/>
        </authorList>
    </citation>
    <scope>NUCLEOTIDE SEQUENCE [LARGE SCALE GENOMIC DNA]</scope>
    <source>
        <strain evidence="3">cv. O-4</strain>
    </source>
</reference>
<keyword evidence="3" id="KW-1185">Reference proteome</keyword>
<protein>
    <submittedName>
        <fullName evidence="2">Uncharacterized protein</fullName>
    </submittedName>
</protein>
<gene>
    <name evidence="2" type="ORF">COLO4_04345</name>
</gene>
<evidence type="ECO:0000256" key="1">
    <source>
        <dbReference type="SAM" id="MobiDB-lite"/>
    </source>
</evidence>
<organism evidence="2 3">
    <name type="scientific">Corchorus olitorius</name>
    <dbReference type="NCBI Taxonomy" id="93759"/>
    <lineage>
        <taxon>Eukaryota</taxon>
        <taxon>Viridiplantae</taxon>
        <taxon>Streptophyta</taxon>
        <taxon>Embryophyta</taxon>
        <taxon>Tracheophyta</taxon>
        <taxon>Spermatophyta</taxon>
        <taxon>Magnoliopsida</taxon>
        <taxon>eudicotyledons</taxon>
        <taxon>Gunneridae</taxon>
        <taxon>Pentapetalae</taxon>
        <taxon>rosids</taxon>
        <taxon>malvids</taxon>
        <taxon>Malvales</taxon>
        <taxon>Malvaceae</taxon>
        <taxon>Grewioideae</taxon>
        <taxon>Apeibeae</taxon>
        <taxon>Corchorus</taxon>
    </lineage>
</organism>
<dbReference type="EMBL" id="AWUE01011359">
    <property type="protein sequence ID" value="OMP10702.1"/>
    <property type="molecule type" value="Genomic_DNA"/>
</dbReference>